<sequence>MSRVVVHFFLVVAKVEKVSAKGARDVIARFSAITSRGSASQRLAVWRVVVV</sequence>
<dbReference type="Proteomes" id="UP000271098">
    <property type="component" value="Unassembled WGS sequence"/>
</dbReference>
<evidence type="ECO:0000313" key="2">
    <source>
        <dbReference type="Proteomes" id="UP000271098"/>
    </source>
</evidence>
<name>A0A3P7PLY3_9BILA</name>
<gene>
    <name evidence="1" type="ORF">GPUH_LOCUS27102</name>
</gene>
<dbReference type="EMBL" id="UYRT01118952">
    <property type="protein sequence ID" value="VDN49968.1"/>
    <property type="molecule type" value="Genomic_DNA"/>
</dbReference>
<evidence type="ECO:0000313" key="1">
    <source>
        <dbReference type="EMBL" id="VDN49968.1"/>
    </source>
</evidence>
<accession>A0A3P7PLY3</accession>
<organism evidence="1 2">
    <name type="scientific">Gongylonema pulchrum</name>
    <dbReference type="NCBI Taxonomy" id="637853"/>
    <lineage>
        <taxon>Eukaryota</taxon>
        <taxon>Metazoa</taxon>
        <taxon>Ecdysozoa</taxon>
        <taxon>Nematoda</taxon>
        <taxon>Chromadorea</taxon>
        <taxon>Rhabditida</taxon>
        <taxon>Spirurina</taxon>
        <taxon>Spiruromorpha</taxon>
        <taxon>Spiruroidea</taxon>
        <taxon>Gongylonematidae</taxon>
        <taxon>Gongylonema</taxon>
    </lineage>
</organism>
<keyword evidence="2" id="KW-1185">Reference proteome</keyword>
<protein>
    <submittedName>
        <fullName evidence="1">Uncharacterized protein</fullName>
    </submittedName>
</protein>
<reference evidence="1 2" key="1">
    <citation type="submission" date="2018-11" db="EMBL/GenBank/DDBJ databases">
        <authorList>
            <consortium name="Pathogen Informatics"/>
        </authorList>
    </citation>
    <scope>NUCLEOTIDE SEQUENCE [LARGE SCALE GENOMIC DNA]</scope>
</reference>
<dbReference type="AlphaFoldDB" id="A0A3P7PLY3"/>
<proteinExistence type="predicted"/>